<dbReference type="OrthoDB" id="723791at2759"/>
<evidence type="ECO:0000256" key="1">
    <source>
        <dbReference type="ARBA" id="ARBA00005234"/>
    </source>
</evidence>
<feature type="region of interest" description="Disordered" evidence="4">
    <location>
        <begin position="226"/>
        <end position="245"/>
    </location>
</feature>
<dbReference type="GO" id="GO:0006508">
    <property type="term" value="P:proteolysis"/>
    <property type="evidence" value="ECO:0007669"/>
    <property type="project" value="UniProtKB-KW"/>
</dbReference>
<evidence type="ECO:0000313" key="6">
    <source>
        <dbReference type="EMBL" id="MQL88489.1"/>
    </source>
</evidence>
<sequence length="570" mass="65179">MNSYCSDRDSLEFRPCHIELMRRTPFFLYVNNVPRWTFNVSFLEEIILGWQGEDLFKFGRTIIPFTPDDVALILGVPSVGQVVPISGPVQKSVLHSHFSNTEKFDRESIKRLIHGIIKSNETDDVANTVRLWILLLLSTFLAPRTNFTCPPQMLHCLDDLNRVKEFAWADGFQKLILNKMGDAHEAAMNKICGVKTLAKRNYKSNLEGKSFIYGCSAALCEEEEEERQKKEKEKDNEETGEMSPSKWSTVMSAMRNELIGVVCRIEERDRQTRRELDEFRTKLDSLFKQLKSYMAERKSSTTGPENEGKDMTNMGQTEEGRGSSTSPAPMDVDELEKVVQMAANVGTLNREEDKEEYEIFAVNEEENPEATISIKHGQAIDIGFQFLIEKMENSPNQYHICTYTPALLVHNFQSRKAKIMERVKLMESSLPNIASKANIDKVDLLFFVLYTSNHWHLLVVDVKKKRATSYNSIKGSARYMAAVKRWVTLLDAFFKCCGIMDDPLELVYDDQCPDRSSDSADCALFVIKFMETISRKGEIEWKFSQADMPLIRAQFATEILTHASAKSLTM</sequence>
<feature type="domain" description="Ubiquitin-like protease family profile" evidence="5">
    <location>
        <begin position="338"/>
        <end position="533"/>
    </location>
</feature>
<dbReference type="Proteomes" id="UP000652761">
    <property type="component" value="Unassembled WGS sequence"/>
</dbReference>
<dbReference type="Pfam" id="PF02902">
    <property type="entry name" value="Peptidase_C48"/>
    <property type="match status" value="1"/>
</dbReference>
<protein>
    <recommendedName>
        <fullName evidence="5">Ubiquitin-like protease family profile domain-containing protein</fullName>
    </recommendedName>
</protein>
<organism evidence="6 7">
    <name type="scientific">Colocasia esculenta</name>
    <name type="common">Wild taro</name>
    <name type="synonym">Arum esculentum</name>
    <dbReference type="NCBI Taxonomy" id="4460"/>
    <lineage>
        <taxon>Eukaryota</taxon>
        <taxon>Viridiplantae</taxon>
        <taxon>Streptophyta</taxon>
        <taxon>Embryophyta</taxon>
        <taxon>Tracheophyta</taxon>
        <taxon>Spermatophyta</taxon>
        <taxon>Magnoliopsida</taxon>
        <taxon>Liliopsida</taxon>
        <taxon>Araceae</taxon>
        <taxon>Aroideae</taxon>
        <taxon>Colocasieae</taxon>
        <taxon>Colocasia</taxon>
    </lineage>
</organism>
<gene>
    <name evidence="6" type="ORF">Taro_021058</name>
</gene>
<dbReference type="PROSITE" id="PS50600">
    <property type="entry name" value="ULP_PROTEASE"/>
    <property type="match status" value="1"/>
</dbReference>
<dbReference type="InterPro" id="IPR003653">
    <property type="entry name" value="Peptidase_C48_C"/>
</dbReference>
<accession>A0A843VAC0</accession>
<dbReference type="AlphaFoldDB" id="A0A843VAC0"/>
<keyword evidence="7" id="KW-1185">Reference proteome</keyword>
<feature type="region of interest" description="Disordered" evidence="4">
    <location>
        <begin position="295"/>
        <end position="329"/>
    </location>
</feature>
<evidence type="ECO:0000313" key="7">
    <source>
        <dbReference type="Proteomes" id="UP000652761"/>
    </source>
</evidence>
<keyword evidence="3" id="KW-0378">Hydrolase</keyword>
<proteinExistence type="inferred from homology"/>
<evidence type="ECO:0000256" key="2">
    <source>
        <dbReference type="ARBA" id="ARBA00022670"/>
    </source>
</evidence>
<keyword evidence="2" id="KW-0645">Protease</keyword>
<evidence type="ECO:0000259" key="5">
    <source>
        <dbReference type="PROSITE" id="PS50600"/>
    </source>
</evidence>
<name>A0A843VAC0_COLES</name>
<evidence type="ECO:0000256" key="4">
    <source>
        <dbReference type="SAM" id="MobiDB-lite"/>
    </source>
</evidence>
<dbReference type="Gene3D" id="3.40.395.10">
    <property type="entry name" value="Adenoviral Proteinase, Chain A"/>
    <property type="match status" value="1"/>
</dbReference>
<dbReference type="EMBL" id="NMUH01001062">
    <property type="protein sequence ID" value="MQL88489.1"/>
    <property type="molecule type" value="Genomic_DNA"/>
</dbReference>
<evidence type="ECO:0000256" key="3">
    <source>
        <dbReference type="ARBA" id="ARBA00022801"/>
    </source>
</evidence>
<comment type="similarity">
    <text evidence="1">Belongs to the peptidase C48 family.</text>
</comment>
<feature type="compositionally biased region" description="Basic and acidic residues" evidence="4">
    <location>
        <begin position="226"/>
        <end position="237"/>
    </location>
</feature>
<reference evidence="6" key="1">
    <citation type="submission" date="2017-07" db="EMBL/GenBank/DDBJ databases">
        <title>Taro Niue Genome Assembly and Annotation.</title>
        <authorList>
            <person name="Atibalentja N."/>
            <person name="Keating K."/>
            <person name="Fields C.J."/>
        </authorList>
    </citation>
    <scope>NUCLEOTIDE SEQUENCE</scope>
    <source>
        <strain evidence="6">Niue_2</strain>
        <tissue evidence="6">Leaf</tissue>
    </source>
</reference>
<dbReference type="SUPFAM" id="SSF54001">
    <property type="entry name" value="Cysteine proteinases"/>
    <property type="match status" value="1"/>
</dbReference>
<dbReference type="GO" id="GO:0008234">
    <property type="term" value="F:cysteine-type peptidase activity"/>
    <property type="evidence" value="ECO:0007669"/>
    <property type="project" value="InterPro"/>
</dbReference>
<dbReference type="PANTHER" id="PTHR34835">
    <property type="entry name" value="OS07G0283600 PROTEIN-RELATED"/>
    <property type="match status" value="1"/>
</dbReference>
<comment type="caution">
    <text evidence="6">The sequence shown here is derived from an EMBL/GenBank/DDBJ whole genome shotgun (WGS) entry which is preliminary data.</text>
</comment>
<dbReference type="InterPro" id="IPR038765">
    <property type="entry name" value="Papain-like_cys_pep_sf"/>
</dbReference>